<dbReference type="eggNOG" id="ENOG502SHH7">
    <property type="taxonomic scope" value="Eukaryota"/>
</dbReference>
<feature type="compositionally biased region" description="Polar residues" evidence="1">
    <location>
        <begin position="290"/>
        <end position="316"/>
    </location>
</feature>
<feature type="region of interest" description="Disordered" evidence="1">
    <location>
        <begin position="269"/>
        <end position="346"/>
    </location>
</feature>
<reference evidence="3" key="1">
    <citation type="journal article" date="2013" name="Genome Announc.">
        <title>Draft genome sequence of the ascomycete Phaeoacremonium aleophilum strain UCR-PA7, a causal agent of the esca disease complex in grapevines.</title>
        <authorList>
            <person name="Blanco-Ulate B."/>
            <person name="Rolshausen P."/>
            <person name="Cantu D."/>
        </authorList>
    </citation>
    <scope>NUCLEOTIDE SEQUENCE [LARGE SCALE GENOMIC DNA]</scope>
    <source>
        <strain evidence="3">UCR-PA7</strain>
    </source>
</reference>
<feature type="compositionally biased region" description="Low complexity" evidence="1">
    <location>
        <begin position="273"/>
        <end position="289"/>
    </location>
</feature>
<organism evidence="2 3">
    <name type="scientific">Phaeoacremonium minimum (strain UCR-PA7)</name>
    <name type="common">Esca disease fungus</name>
    <name type="synonym">Togninia minima</name>
    <dbReference type="NCBI Taxonomy" id="1286976"/>
    <lineage>
        <taxon>Eukaryota</taxon>
        <taxon>Fungi</taxon>
        <taxon>Dikarya</taxon>
        <taxon>Ascomycota</taxon>
        <taxon>Pezizomycotina</taxon>
        <taxon>Sordariomycetes</taxon>
        <taxon>Sordariomycetidae</taxon>
        <taxon>Togniniales</taxon>
        <taxon>Togniniaceae</taxon>
        <taxon>Phaeoacremonium</taxon>
    </lineage>
</organism>
<feature type="region of interest" description="Disordered" evidence="1">
    <location>
        <begin position="135"/>
        <end position="160"/>
    </location>
</feature>
<dbReference type="KEGG" id="tmn:UCRPA7_3680"/>
<dbReference type="Proteomes" id="UP000014074">
    <property type="component" value="Unassembled WGS sequence"/>
</dbReference>
<protein>
    <submittedName>
        <fullName evidence="2">Uncharacterized protein</fullName>
    </submittedName>
</protein>
<evidence type="ECO:0000313" key="2">
    <source>
        <dbReference type="EMBL" id="EOO00751.1"/>
    </source>
</evidence>
<gene>
    <name evidence="2" type="ORF">UCRPA7_3680</name>
</gene>
<evidence type="ECO:0000313" key="3">
    <source>
        <dbReference type="Proteomes" id="UP000014074"/>
    </source>
</evidence>
<proteinExistence type="predicted"/>
<dbReference type="OrthoDB" id="4106209at2759"/>
<evidence type="ECO:0000256" key="1">
    <source>
        <dbReference type="SAM" id="MobiDB-lite"/>
    </source>
</evidence>
<dbReference type="GeneID" id="19324051"/>
<dbReference type="AlphaFoldDB" id="R8BN24"/>
<sequence>MKGRPVDQLVYEYMFPKPRPSDPQNFHALLQRHLILEVRQEVHSFYGHLDTPEAKYPGLDYCHPTHRIRLSRWQWHRRLFRAFDALRLTANEIAGLTKWEGTKWAKERYEKEQGVKIRDTVADELADWIEPEERRTPARTIREATQETEDRGEAGDENMAEESEEEMESVGFALNQRLRERVAMRETGDSSMPLDEEWEQWLKNAIETGELPLVADQIARMTSERAPMSPDELFPARMMVAARAGQWHEIPDFLHDMIRASLEAQALRERQQQRLSASSETGVSTPSSSRLGVNPSTMSSRSSRGVTSEFSPTTGWRRTYSDLRLPVGDGGTTAPPRVHRTAQPGA</sequence>
<name>R8BN24_PHAM7</name>
<feature type="compositionally biased region" description="Basic and acidic residues" evidence="1">
    <location>
        <begin position="135"/>
        <end position="154"/>
    </location>
</feature>
<dbReference type="RefSeq" id="XP_007914451.1">
    <property type="nucleotide sequence ID" value="XM_007916260.1"/>
</dbReference>
<dbReference type="EMBL" id="KB933061">
    <property type="protein sequence ID" value="EOO00751.1"/>
    <property type="molecule type" value="Genomic_DNA"/>
</dbReference>
<dbReference type="HOGENOM" id="CLU_048612_0_1_1"/>
<keyword evidence="3" id="KW-1185">Reference proteome</keyword>
<accession>R8BN24</accession>